<dbReference type="InterPro" id="IPR020472">
    <property type="entry name" value="WD40_PAC1"/>
</dbReference>
<evidence type="ECO:0000313" key="5">
    <source>
        <dbReference type="Proteomes" id="UP000053201"/>
    </source>
</evidence>
<feature type="repeat" description="WD" evidence="3">
    <location>
        <begin position="96"/>
        <end position="137"/>
    </location>
</feature>
<dbReference type="SUPFAM" id="SSF50978">
    <property type="entry name" value="WD40 repeat-like"/>
    <property type="match status" value="1"/>
</dbReference>
<dbReference type="GO" id="GO:0140499">
    <property type="term" value="P:negative regulation of mitotic spindle assembly checkpoint signaling"/>
    <property type="evidence" value="ECO:0007669"/>
    <property type="project" value="EnsemblFungi"/>
</dbReference>
<dbReference type="RefSeq" id="XP_016604421.1">
    <property type="nucleotide sequence ID" value="XM_016756437.1"/>
</dbReference>
<feature type="repeat" description="WD" evidence="3">
    <location>
        <begin position="14"/>
        <end position="56"/>
    </location>
</feature>
<dbReference type="eggNOG" id="KOG1036">
    <property type="taxonomic scope" value="Eukaryota"/>
</dbReference>
<evidence type="ECO:0000313" key="4">
    <source>
        <dbReference type="EMBL" id="KNC96381.1"/>
    </source>
</evidence>
<dbReference type="Proteomes" id="UP000053201">
    <property type="component" value="Unassembled WGS sequence"/>
</dbReference>
<dbReference type="GO" id="GO:1990298">
    <property type="term" value="C:bub1-bub3 complex"/>
    <property type="evidence" value="ECO:0007669"/>
    <property type="project" value="EnsemblFungi"/>
</dbReference>
<proteinExistence type="predicted"/>
<accession>A0A0L0H641</accession>
<dbReference type="GO" id="GO:1990758">
    <property type="term" value="P:mitotic sister chromatid biorientation"/>
    <property type="evidence" value="ECO:0007669"/>
    <property type="project" value="EnsemblFungi"/>
</dbReference>
<dbReference type="PROSITE" id="PS50294">
    <property type="entry name" value="WD_REPEATS_REGION"/>
    <property type="match status" value="2"/>
</dbReference>
<dbReference type="EMBL" id="KQ257469">
    <property type="protein sequence ID" value="KNC96381.1"/>
    <property type="molecule type" value="Genomic_DNA"/>
</dbReference>
<name>A0A0L0H641_SPIPD</name>
<dbReference type="PANTHER" id="PTHR10971">
    <property type="entry name" value="MRNA EXPORT FACTOR AND BUB3"/>
    <property type="match status" value="1"/>
</dbReference>
<dbReference type="Gene3D" id="2.130.10.10">
    <property type="entry name" value="YVTN repeat-like/Quinoprotein amine dehydrogenase"/>
    <property type="match status" value="1"/>
</dbReference>
<dbReference type="GO" id="GO:1990942">
    <property type="term" value="P:mitotic metaphase chromosome recapture"/>
    <property type="evidence" value="ECO:0007669"/>
    <property type="project" value="EnsemblFungi"/>
</dbReference>
<keyword evidence="2" id="KW-0677">Repeat</keyword>
<dbReference type="SMART" id="SM00320">
    <property type="entry name" value="WD40"/>
    <property type="match status" value="5"/>
</dbReference>
<protein>
    <recommendedName>
        <fullName evidence="6">Anaphase-promoting complex subunit 4 WD40 domain-containing protein</fullName>
    </recommendedName>
</protein>
<dbReference type="STRING" id="645134.A0A0L0H641"/>
<dbReference type="InterPro" id="IPR036322">
    <property type="entry name" value="WD40_repeat_dom_sf"/>
</dbReference>
<feature type="repeat" description="WD" evidence="3">
    <location>
        <begin position="239"/>
        <end position="273"/>
    </location>
</feature>
<evidence type="ECO:0000256" key="1">
    <source>
        <dbReference type="ARBA" id="ARBA00022574"/>
    </source>
</evidence>
<sequence length="331" mass="36402">MATSTTANLGFELSNPPTDGISSLQFSPENPSLLLTASWDKKIRLYDVSSDELRQEWLDKAPVLDICFSDGDHGFSVGLDRKLKSMDLNAPGQSVIGSHEDAIRCVEYAKRTGQIITGSWDKHVGVWDPRTNASLGKYAQPAKVFSLDVVDYTLVVAMAGRSVCIYDIRNMKESLQCRESALKFMTRAVRCLPNGEGFASGSIEGRIAVEVFEPASQLKKYAFKCHRQTVDGVDYVYAVNALAFHPSFGTFASGGSDGVVNVWDGYNKKRLRQYPRYPTSISSLSFNCDGSLLAVASSYTYDEGEKDHPPDSIFIRSLGEQECKPKSMPAA</sequence>
<dbReference type="GeneID" id="27691451"/>
<keyword evidence="1 3" id="KW-0853">WD repeat</keyword>
<dbReference type="OrthoDB" id="10262475at2759"/>
<dbReference type="AlphaFoldDB" id="A0A0L0H641"/>
<evidence type="ECO:0008006" key="6">
    <source>
        <dbReference type="Google" id="ProtNLM"/>
    </source>
</evidence>
<keyword evidence="5" id="KW-1185">Reference proteome</keyword>
<evidence type="ECO:0000256" key="2">
    <source>
        <dbReference type="ARBA" id="ARBA00022737"/>
    </source>
</evidence>
<dbReference type="InterPro" id="IPR001680">
    <property type="entry name" value="WD40_rpt"/>
</dbReference>
<dbReference type="PROSITE" id="PS50082">
    <property type="entry name" value="WD_REPEATS_2"/>
    <property type="match status" value="3"/>
</dbReference>
<dbReference type="InParanoid" id="A0A0L0H641"/>
<dbReference type="GO" id="GO:0000776">
    <property type="term" value="C:kinetochore"/>
    <property type="evidence" value="ECO:0007669"/>
    <property type="project" value="EnsemblFungi"/>
</dbReference>
<dbReference type="InterPro" id="IPR015943">
    <property type="entry name" value="WD40/YVTN_repeat-like_dom_sf"/>
</dbReference>
<reference evidence="4 5" key="1">
    <citation type="submission" date="2009-08" db="EMBL/GenBank/DDBJ databases">
        <title>The Genome Sequence of Spizellomyces punctatus strain DAOM BR117.</title>
        <authorList>
            <consortium name="The Broad Institute Genome Sequencing Platform"/>
            <person name="Russ C."/>
            <person name="Cuomo C."/>
            <person name="Shea T."/>
            <person name="Young S.K."/>
            <person name="Zeng Q."/>
            <person name="Koehrsen M."/>
            <person name="Haas B."/>
            <person name="Borodovsky M."/>
            <person name="Guigo R."/>
            <person name="Alvarado L."/>
            <person name="Berlin A."/>
            <person name="Bochicchio J."/>
            <person name="Borenstein D."/>
            <person name="Chapman S."/>
            <person name="Chen Z."/>
            <person name="Engels R."/>
            <person name="Freedman E."/>
            <person name="Gellesch M."/>
            <person name="Goldberg J."/>
            <person name="Griggs A."/>
            <person name="Gujja S."/>
            <person name="Heiman D."/>
            <person name="Hepburn T."/>
            <person name="Howarth C."/>
            <person name="Jen D."/>
            <person name="Larson L."/>
            <person name="Lewis B."/>
            <person name="Mehta T."/>
            <person name="Park D."/>
            <person name="Pearson M."/>
            <person name="Roberts A."/>
            <person name="Saif S."/>
            <person name="Shenoy N."/>
            <person name="Sisk P."/>
            <person name="Stolte C."/>
            <person name="Sykes S."/>
            <person name="Thomson T."/>
            <person name="Walk T."/>
            <person name="White J."/>
            <person name="Yandava C."/>
            <person name="Burger G."/>
            <person name="Gray M.W."/>
            <person name="Holland P.W.H."/>
            <person name="King N."/>
            <person name="Lang F.B.F."/>
            <person name="Roger A.J."/>
            <person name="Ruiz-Trillo I."/>
            <person name="Lander E."/>
            <person name="Nusbaum C."/>
        </authorList>
    </citation>
    <scope>NUCLEOTIDE SEQUENCE [LARGE SCALE GENOMIC DNA]</scope>
    <source>
        <strain evidence="4 5">DAOM BR117</strain>
    </source>
</reference>
<dbReference type="Pfam" id="PF00400">
    <property type="entry name" value="WD40"/>
    <property type="match status" value="3"/>
</dbReference>
<gene>
    <name evidence="4" type="ORF">SPPG_08280</name>
</gene>
<dbReference type="VEuPathDB" id="FungiDB:SPPG_08280"/>
<dbReference type="OMA" id="WDSTLHI"/>
<organism evidence="4 5">
    <name type="scientific">Spizellomyces punctatus (strain DAOM BR117)</name>
    <dbReference type="NCBI Taxonomy" id="645134"/>
    <lineage>
        <taxon>Eukaryota</taxon>
        <taxon>Fungi</taxon>
        <taxon>Fungi incertae sedis</taxon>
        <taxon>Chytridiomycota</taxon>
        <taxon>Chytridiomycota incertae sedis</taxon>
        <taxon>Chytridiomycetes</taxon>
        <taxon>Spizellomycetales</taxon>
        <taxon>Spizellomycetaceae</taxon>
        <taxon>Spizellomyces</taxon>
    </lineage>
</organism>
<dbReference type="PRINTS" id="PR00320">
    <property type="entry name" value="GPROTEINBRPT"/>
</dbReference>
<evidence type="ECO:0000256" key="3">
    <source>
        <dbReference type="PROSITE-ProRule" id="PRU00221"/>
    </source>
</evidence>